<sequence>MAKGARKSRYRVLCLLTLFYVATIFVNLAFSKLHVSLKIHGFVYFTTYCITLVGLWNFDLDIAPMQVVNSFMDFEEKILQIKGSNPSRGVILLCIFVDVLKVEGPETTIRLTFDDLVTVRTGRIVRNIKFSDFSSSPLGHQVIECQTDSDQPNLKPSLESKAMELLFQVGQITCFAVTLAVFSLIIYKPCTLPFLLSISPNCGVMSWNMYRWEIWVAFFEMWICLHLSLLGSTWISFVFFAGIVCLLAYFQVLDRKIRKAKTQYDNKLCIRTYRSIQLLEKLMNSYVTQRIVPALIIGGPILQIVAQYVCIKIRDEIEMPGFLVFPLLLLDATLLNVLVFTCASWVYNVSVQVMRTQERNLLTDKKNSVLRRSAKACAVLKIKFGSNFIDNGRPLVIQNFCLNQTASLILIKRGDNKD</sequence>
<accession>A0A226DS17</accession>
<reference evidence="2 3" key="1">
    <citation type="submission" date="2015-12" db="EMBL/GenBank/DDBJ databases">
        <title>The genome of Folsomia candida.</title>
        <authorList>
            <person name="Faddeeva A."/>
            <person name="Derks M.F."/>
            <person name="Anvar Y."/>
            <person name="Smit S."/>
            <person name="Van Straalen N."/>
            <person name="Roelofs D."/>
        </authorList>
    </citation>
    <scope>NUCLEOTIDE SEQUENCE [LARGE SCALE GENOMIC DNA]</scope>
    <source>
        <strain evidence="2 3">VU population</strain>
        <tissue evidence="2">Whole body</tissue>
    </source>
</reference>
<organism evidence="2 3">
    <name type="scientific">Folsomia candida</name>
    <name type="common">Springtail</name>
    <dbReference type="NCBI Taxonomy" id="158441"/>
    <lineage>
        <taxon>Eukaryota</taxon>
        <taxon>Metazoa</taxon>
        <taxon>Ecdysozoa</taxon>
        <taxon>Arthropoda</taxon>
        <taxon>Hexapoda</taxon>
        <taxon>Collembola</taxon>
        <taxon>Entomobryomorpha</taxon>
        <taxon>Isotomoidea</taxon>
        <taxon>Isotomidae</taxon>
        <taxon>Proisotominae</taxon>
        <taxon>Folsomia</taxon>
    </lineage>
</organism>
<keyword evidence="1" id="KW-0472">Membrane</keyword>
<feature type="transmembrane region" description="Helical" evidence="1">
    <location>
        <begin position="165"/>
        <end position="186"/>
    </location>
</feature>
<dbReference type="EMBL" id="LNIX01000013">
    <property type="protein sequence ID" value="OXA47624.1"/>
    <property type="molecule type" value="Genomic_DNA"/>
</dbReference>
<comment type="caution">
    <text evidence="2">The sequence shown here is derived from an EMBL/GenBank/DDBJ whole genome shotgun (WGS) entry which is preliminary data.</text>
</comment>
<dbReference type="OrthoDB" id="8297494at2759"/>
<evidence type="ECO:0000256" key="1">
    <source>
        <dbReference type="SAM" id="Phobius"/>
    </source>
</evidence>
<feature type="transmembrane region" description="Helical" evidence="1">
    <location>
        <begin position="12"/>
        <end position="30"/>
    </location>
</feature>
<feature type="transmembrane region" description="Helical" evidence="1">
    <location>
        <begin position="42"/>
        <end position="60"/>
    </location>
</feature>
<feature type="transmembrane region" description="Helical" evidence="1">
    <location>
        <begin position="222"/>
        <end position="250"/>
    </location>
</feature>
<feature type="transmembrane region" description="Helical" evidence="1">
    <location>
        <begin position="291"/>
        <end position="311"/>
    </location>
</feature>
<evidence type="ECO:0000313" key="3">
    <source>
        <dbReference type="Proteomes" id="UP000198287"/>
    </source>
</evidence>
<evidence type="ECO:0000313" key="2">
    <source>
        <dbReference type="EMBL" id="OXA47624.1"/>
    </source>
</evidence>
<keyword evidence="1" id="KW-0812">Transmembrane</keyword>
<dbReference type="AlphaFoldDB" id="A0A226DS17"/>
<keyword evidence="1" id="KW-1133">Transmembrane helix</keyword>
<keyword evidence="3" id="KW-1185">Reference proteome</keyword>
<proteinExistence type="predicted"/>
<name>A0A226DS17_FOLCA</name>
<protein>
    <submittedName>
        <fullName evidence="2">Uncharacterized protein</fullName>
    </submittedName>
</protein>
<dbReference type="Proteomes" id="UP000198287">
    <property type="component" value="Unassembled WGS sequence"/>
</dbReference>
<feature type="transmembrane region" description="Helical" evidence="1">
    <location>
        <begin position="323"/>
        <end position="347"/>
    </location>
</feature>
<gene>
    <name evidence="2" type="ORF">Fcan01_17930</name>
</gene>